<accession>A0ABU3N986</accession>
<feature type="chain" id="PRO_5046511208" evidence="2">
    <location>
        <begin position="21"/>
        <end position="658"/>
    </location>
</feature>
<dbReference type="EMBL" id="JALMLT010000005">
    <property type="protein sequence ID" value="MDT8760841.1"/>
    <property type="molecule type" value="Genomic_DNA"/>
</dbReference>
<feature type="signal peptide" evidence="2">
    <location>
        <begin position="1"/>
        <end position="20"/>
    </location>
</feature>
<keyword evidence="1" id="KW-0378">Hydrolase</keyword>
<dbReference type="PANTHER" id="PTHR42776:SF27">
    <property type="entry name" value="DIPEPTIDYL PEPTIDASE FAMILY MEMBER 6"/>
    <property type="match status" value="1"/>
</dbReference>
<evidence type="ECO:0000313" key="4">
    <source>
        <dbReference type="EMBL" id="MDT8760841.1"/>
    </source>
</evidence>
<evidence type="ECO:0000256" key="2">
    <source>
        <dbReference type="SAM" id="SignalP"/>
    </source>
</evidence>
<organism evidence="4">
    <name type="scientific">Sphingomonas psychrotolerans</name>
    <dbReference type="NCBI Taxonomy" id="1327635"/>
    <lineage>
        <taxon>Bacteria</taxon>
        <taxon>Pseudomonadati</taxon>
        <taxon>Pseudomonadota</taxon>
        <taxon>Alphaproteobacteria</taxon>
        <taxon>Sphingomonadales</taxon>
        <taxon>Sphingomonadaceae</taxon>
        <taxon>Sphingomonas</taxon>
    </lineage>
</organism>
<comment type="caution">
    <text evidence="4">The sequence shown here is derived from an EMBL/GenBank/DDBJ whole genome shotgun (WGS) entry which is preliminary data.</text>
</comment>
<dbReference type="SUPFAM" id="SSF82171">
    <property type="entry name" value="DPP6 N-terminal domain-like"/>
    <property type="match status" value="1"/>
</dbReference>
<dbReference type="Gene3D" id="3.40.50.1820">
    <property type="entry name" value="alpha/beta hydrolase"/>
    <property type="match status" value="1"/>
</dbReference>
<evidence type="ECO:0000256" key="1">
    <source>
        <dbReference type="ARBA" id="ARBA00022801"/>
    </source>
</evidence>
<dbReference type="PANTHER" id="PTHR42776">
    <property type="entry name" value="SERINE PEPTIDASE S9 FAMILY MEMBER"/>
    <property type="match status" value="1"/>
</dbReference>
<dbReference type="InterPro" id="IPR029058">
    <property type="entry name" value="AB_hydrolase_fold"/>
</dbReference>
<dbReference type="Pfam" id="PF00326">
    <property type="entry name" value="Peptidase_S9"/>
    <property type="match status" value="1"/>
</dbReference>
<name>A0ABU3N986_9SPHN</name>
<keyword evidence="2" id="KW-0732">Signal</keyword>
<gene>
    <name evidence="4" type="ORF">MZO42_19245</name>
</gene>
<dbReference type="SUPFAM" id="SSF53474">
    <property type="entry name" value="alpha/beta-Hydrolases"/>
    <property type="match status" value="1"/>
</dbReference>
<proteinExistence type="predicted"/>
<feature type="domain" description="Peptidase S9 prolyl oligopeptidase catalytic" evidence="3">
    <location>
        <begin position="449"/>
        <end position="655"/>
    </location>
</feature>
<reference evidence="4" key="1">
    <citation type="submission" date="2022-04" db="EMBL/GenBank/DDBJ databases">
        <title>Tomato heritable bacteria conferring resistance against bacterial wilt.</title>
        <authorList>
            <person name="Yin J."/>
        </authorList>
    </citation>
    <scope>NUCLEOTIDE SEQUENCE</scope>
    <source>
        <strain evidence="4">Cra20</strain>
    </source>
</reference>
<protein>
    <submittedName>
        <fullName evidence="4">S9 family peptidase</fullName>
    </submittedName>
</protein>
<evidence type="ECO:0000259" key="3">
    <source>
        <dbReference type="Pfam" id="PF00326"/>
    </source>
</evidence>
<sequence length="658" mass="70693">MIRNLAALALPLCFAVPAIAQNLQAAQFGAREAVQQISLSPDGAHVAVVQPDGGRGAALMIADLVNGGPMKGILRASGKPDRLTGCHWASSSRIVCNIFIIQQEDVKLGFTRMVSLNADGSDLKVLSAGTNARSLGVAQSGGDIIDWGPDGSSGSLLMTRQFVPEQTTGTHLASSREGMGVELVDATSLRRKTIEQPKQTAVEYISDGHGNVRVMGLRPDRTSGYAGDVINYFYRLPDSRDWKELGSLNVGGGVVAGFDPYAVDRATNLVYGFDRIDGRQALFSIALDGSLKRTQVLAHPQVDVDGLIRIGRQERVVGGSYATEKRQVEFFDPELRRLGAALSKALPGKPLVTFVDASADESKLLMFAGSDKDPGTYYLYDKASKKLEEVLTSRPQLADVPLATVKPVQFPAADGTAIPGYLTLPAGSDGKNLPAIVMPHGGPGSRDEWGFDWLAQFFAARGFAVLQPNFRGSTGYGDAWFRKNGFQSWRTAIGDVNDGGRWLVSQGIARADQLAIVGWSYGGYAALQSSVLDPDLFKAIVAVAPVTDLETLRDEARSYVNFPQVDAFIGRGDHVRDGSPARNAKKIKAPVLLFHGDQDLNVGIGESRLMAGKLREAGGSVEFVEFDGLDHQLDDSTARTTMLSRADQFLRTALKLKP</sequence>
<dbReference type="InterPro" id="IPR001375">
    <property type="entry name" value="Peptidase_S9_cat"/>
</dbReference>